<dbReference type="GO" id="GO:0003723">
    <property type="term" value="F:RNA binding"/>
    <property type="evidence" value="ECO:0007669"/>
    <property type="project" value="InterPro"/>
</dbReference>
<evidence type="ECO:0000256" key="1">
    <source>
        <dbReference type="ARBA" id="ARBA00022737"/>
    </source>
</evidence>
<dbReference type="AlphaFoldDB" id="A0A2U1KBY6"/>
<dbReference type="InterPro" id="IPR046960">
    <property type="entry name" value="PPR_At4g14850-like_plant"/>
</dbReference>
<dbReference type="Pfam" id="PF01535">
    <property type="entry name" value="PPR"/>
    <property type="match status" value="1"/>
</dbReference>
<gene>
    <name evidence="4" type="ORF">CTI12_AA618710</name>
</gene>
<keyword evidence="1" id="KW-0677">Repeat</keyword>
<evidence type="ECO:0000313" key="4">
    <source>
        <dbReference type="EMBL" id="PWA34268.1"/>
    </source>
</evidence>
<dbReference type="Proteomes" id="UP000245207">
    <property type="component" value="Unassembled WGS sequence"/>
</dbReference>
<evidence type="ECO:0000256" key="2">
    <source>
        <dbReference type="PROSITE-ProRule" id="PRU00708"/>
    </source>
</evidence>
<dbReference type="Gene3D" id="1.25.40.10">
    <property type="entry name" value="Tetratricopeptide repeat domain"/>
    <property type="match status" value="1"/>
</dbReference>
<organism evidence="4 5">
    <name type="scientific">Artemisia annua</name>
    <name type="common">Sweet wormwood</name>
    <dbReference type="NCBI Taxonomy" id="35608"/>
    <lineage>
        <taxon>Eukaryota</taxon>
        <taxon>Viridiplantae</taxon>
        <taxon>Streptophyta</taxon>
        <taxon>Embryophyta</taxon>
        <taxon>Tracheophyta</taxon>
        <taxon>Spermatophyta</taxon>
        <taxon>Magnoliopsida</taxon>
        <taxon>eudicotyledons</taxon>
        <taxon>Gunneridae</taxon>
        <taxon>Pentapetalae</taxon>
        <taxon>asterids</taxon>
        <taxon>campanulids</taxon>
        <taxon>Asterales</taxon>
        <taxon>Asteraceae</taxon>
        <taxon>Asteroideae</taxon>
        <taxon>Anthemideae</taxon>
        <taxon>Artemisiinae</taxon>
        <taxon>Artemisia</taxon>
    </lineage>
</organism>
<protein>
    <submittedName>
        <fullName evidence="4">Pentatricopeptide repeat-containing protein</fullName>
    </submittedName>
</protein>
<dbReference type="Pfam" id="PF13041">
    <property type="entry name" value="PPR_2"/>
    <property type="match status" value="1"/>
</dbReference>
<keyword evidence="3" id="KW-0732">Signal</keyword>
<dbReference type="PROSITE" id="PS51375">
    <property type="entry name" value="PPR"/>
    <property type="match status" value="1"/>
</dbReference>
<evidence type="ECO:0000256" key="3">
    <source>
        <dbReference type="SAM" id="SignalP"/>
    </source>
</evidence>
<feature type="signal peptide" evidence="3">
    <location>
        <begin position="1"/>
        <end position="18"/>
    </location>
</feature>
<feature type="repeat" description="PPR" evidence="2">
    <location>
        <begin position="100"/>
        <end position="134"/>
    </location>
</feature>
<dbReference type="PANTHER" id="PTHR47926">
    <property type="entry name" value="PENTATRICOPEPTIDE REPEAT-CONTAINING PROTEIN"/>
    <property type="match status" value="1"/>
</dbReference>
<reference evidence="4 5" key="1">
    <citation type="journal article" date="2018" name="Mol. Plant">
        <title>The genome of Artemisia annua provides insight into the evolution of Asteraceae family and artemisinin biosynthesis.</title>
        <authorList>
            <person name="Shen Q."/>
            <person name="Zhang L."/>
            <person name="Liao Z."/>
            <person name="Wang S."/>
            <person name="Yan T."/>
            <person name="Shi P."/>
            <person name="Liu M."/>
            <person name="Fu X."/>
            <person name="Pan Q."/>
            <person name="Wang Y."/>
            <person name="Lv Z."/>
            <person name="Lu X."/>
            <person name="Zhang F."/>
            <person name="Jiang W."/>
            <person name="Ma Y."/>
            <person name="Chen M."/>
            <person name="Hao X."/>
            <person name="Li L."/>
            <person name="Tang Y."/>
            <person name="Lv G."/>
            <person name="Zhou Y."/>
            <person name="Sun X."/>
            <person name="Brodelius P.E."/>
            <person name="Rose J.K.C."/>
            <person name="Tang K."/>
        </authorList>
    </citation>
    <scope>NUCLEOTIDE SEQUENCE [LARGE SCALE GENOMIC DNA]</scope>
    <source>
        <strain evidence="5">cv. Huhao1</strain>
        <tissue evidence="4">Leaf</tissue>
    </source>
</reference>
<dbReference type="OrthoDB" id="185373at2759"/>
<evidence type="ECO:0000313" key="5">
    <source>
        <dbReference type="Proteomes" id="UP000245207"/>
    </source>
</evidence>
<dbReference type="InterPro" id="IPR002885">
    <property type="entry name" value="PPR_rpt"/>
</dbReference>
<accession>A0A2U1KBY6</accession>
<proteinExistence type="predicted"/>
<dbReference type="GO" id="GO:0009451">
    <property type="term" value="P:RNA modification"/>
    <property type="evidence" value="ECO:0007669"/>
    <property type="project" value="InterPro"/>
</dbReference>
<dbReference type="PANTHER" id="PTHR47926:SF436">
    <property type="entry name" value="PENTATRICOPEPTIDE REPEAT-CONTAINING PROTEIN ELI1, CHLOROPLASTIC-LIKE ISOFORM X2"/>
    <property type="match status" value="1"/>
</dbReference>
<dbReference type="EMBL" id="PKPP01023184">
    <property type="protein sequence ID" value="PWA34268.1"/>
    <property type="molecule type" value="Genomic_DNA"/>
</dbReference>
<name>A0A2U1KBY6_ARTAN</name>
<dbReference type="NCBIfam" id="TIGR00756">
    <property type="entry name" value="PPR"/>
    <property type="match status" value="1"/>
</dbReference>
<feature type="chain" id="PRO_5015539490" evidence="3">
    <location>
        <begin position="19"/>
        <end position="219"/>
    </location>
</feature>
<comment type="caution">
    <text evidence="4">The sequence shown here is derived from an EMBL/GenBank/DDBJ whole genome shotgun (WGS) entry which is preliminary data.</text>
</comment>
<sequence>MEITKLNVCCWLLAVLLCANIPSRLFLVNATIGHSKSLGLVQESRVLTCNETEESMKDDIVSLAKVQGGGRGTGALVDFYTKCGCIETAMGIFETCMDKKNFTWNAMLVGFAMHGHGDMLLSYFSKMVKNQVKPDGVTFLGVLVGCSHADLLSRAGLIKEALDMIKSMPMLGDVFVWGSLLGGCRLHQNVEVAEKAAEHIMEISPEDVGVYSMLSVGMT</sequence>
<dbReference type="InterPro" id="IPR011990">
    <property type="entry name" value="TPR-like_helical_dom_sf"/>
</dbReference>
<dbReference type="STRING" id="35608.A0A2U1KBY6"/>
<keyword evidence="5" id="KW-1185">Reference proteome</keyword>